<gene>
    <name evidence="8" type="ORF">PBRA_003572</name>
    <name evidence="9" type="ORF">PLBR_LOCUS5935</name>
</gene>
<dbReference type="EMBL" id="CDSF01000002">
    <property type="protein sequence ID" value="CEO94759.1"/>
    <property type="molecule type" value="Genomic_DNA"/>
</dbReference>
<feature type="transmembrane region" description="Helical" evidence="6">
    <location>
        <begin position="336"/>
        <end position="359"/>
    </location>
</feature>
<dbReference type="STRING" id="37360.A0A0G4IHV0"/>
<name>A0A0G4IHV0_PLABS</name>
<evidence type="ECO:0000256" key="2">
    <source>
        <dbReference type="ARBA" id="ARBA00007168"/>
    </source>
</evidence>
<evidence type="ECO:0000313" key="8">
    <source>
        <dbReference type="EMBL" id="CEO94759.1"/>
    </source>
</evidence>
<evidence type="ECO:0000256" key="5">
    <source>
        <dbReference type="ARBA" id="ARBA00023136"/>
    </source>
</evidence>
<evidence type="ECO:0000313" key="11">
    <source>
        <dbReference type="Proteomes" id="UP000290189"/>
    </source>
</evidence>
<sequence length="535" mass="58594">MSGDRRGPPPYAYHELGPSTPPGTYVPAHRPPEQPVSSPSEPGGEQRRPSYSDHDPQPGFLHYDRPTVFPPSAPPIWTQTPQSNADHEYARKFKFDRPFQDGTFLLAFLVHLGAMIGLAIAYLPPFIRDIAAEERRRRIHVTYGDVKDLGIVLGVGTVTGACAAAAWMSFARRFADSIISVSLTLSIVFCGILSVASLLTGQGWAALGFGLTGVLTALYYYYVRHRIQFAASMLEMSIMVIHKYSGPVYIAFSFILLQMVWVAFWSATSASVAYALSRATEAGGDKAYGVVVFALLVSLYWTLEVLSNIVHVTTAGVAASWWFFPDLSHSTRASFVRASTTSLGSVCFGSLIVALISALEAIVRLARTDEDNNNNCLQQILLAIVQCAEDLAKYFNVYAFSRVAIYGKSFTTSGRETWDMFRAKGIDMVINDDLTGHVLALGALFGFGISACSAAVVALFVLDNPYDGSSWLYLGLIAGVLGYAIVYLVMNVLRSCVATFFVCWAEDANALRISRPRQYEKLRNNISYTYPGLSV</sequence>
<evidence type="ECO:0000313" key="10">
    <source>
        <dbReference type="Proteomes" id="UP000039324"/>
    </source>
</evidence>
<keyword evidence="4 6" id="KW-1133">Transmembrane helix</keyword>
<feature type="transmembrane region" description="Helical" evidence="6">
    <location>
        <begin position="177"/>
        <end position="198"/>
    </location>
</feature>
<dbReference type="Proteomes" id="UP000290189">
    <property type="component" value="Unassembled WGS sequence"/>
</dbReference>
<dbReference type="PANTHER" id="PTHR12385">
    <property type="entry name" value="CHOLINE TRANSPORTER-LIKE (SLC FAMILY 44)"/>
    <property type="match status" value="1"/>
</dbReference>
<keyword evidence="9" id="KW-0496">Mitochondrion</keyword>
<dbReference type="AlphaFoldDB" id="A0A0G4IHV0"/>
<evidence type="ECO:0000256" key="6">
    <source>
        <dbReference type="RuleBase" id="RU368066"/>
    </source>
</evidence>
<feature type="compositionally biased region" description="Basic and acidic residues" evidence="7">
    <location>
        <begin position="44"/>
        <end position="56"/>
    </location>
</feature>
<reference evidence="9 11" key="2">
    <citation type="submission" date="2018-03" db="EMBL/GenBank/DDBJ databases">
        <authorList>
            <person name="Fogelqvist J."/>
        </authorList>
    </citation>
    <scope>NUCLEOTIDE SEQUENCE [LARGE SCALE GENOMIC DNA]</scope>
</reference>
<feature type="transmembrane region" description="Helical" evidence="6">
    <location>
        <begin position="468"/>
        <end position="490"/>
    </location>
</feature>
<feature type="transmembrane region" description="Helical" evidence="6">
    <location>
        <begin position="244"/>
        <end position="267"/>
    </location>
</feature>
<accession>A0A0G4IHV0</accession>
<dbReference type="Proteomes" id="UP000039324">
    <property type="component" value="Unassembled WGS sequence"/>
</dbReference>
<protein>
    <recommendedName>
        <fullName evidence="6">Choline transporter-like protein</fullName>
    </recommendedName>
</protein>
<comment type="similarity">
    <text evidence="2 6">Belongs to the CTL (choline transporter-like) family.</text>
</comment>
<dbReference type="EMBL" id="OVEO01000010">
    <property type="protein sequence ID" value="SPQ98720.1"/>
    <property type="molecule type" value="Genomic_DNA"/>
</dbReference>
<dbReference type="GO" id="GO:0022857">
    <property type="term" value="F:transmembrane transporter activity"/>
    <property type="evidence" value="ECO:0007669"/>
    <property type="project" value="UniProtKB-UniRule"/>
</dbReference>
<comment type="subcellular location">
    <subcellularLocation>
        <location evidence="6">Cell membrane</location>
        <topology evidence="6">Multi-pass membrane protein</topology>
    </subcellularLocation>
    <subcellularLocation>
        <location evidence="1">Membrane</location>
        <topology evidence="1">Multi-pass membrane protein</topology>
    </subcellularLocation>
</comment>
<proteinExistence type="inferred from homology"/>
<evidence type="ECO:0000256" key="1">
    <source>
        <dbReference type="ARBA" id="ARBA00004141"/>
    </source>
</evidence>
<evidence type="ECO:0000256" key="7">
    <source>
        <dbReference type="SAM" id="MobiDB-lite"/>
    </source>
</evidence>
<organism evidence="8 10">
    <name type="scientific">Plasmodiophora brassicae</name>
    <name type="common">Clubroot disease agent</name>
    <dbReference type="NCBI Taxonomy" id="37360"/>
    <lineage>
        <taxon>Eukaryota</taxon>
        <taxon>Sar</taxon>
        <taxon>Rhizaria</taxon>
        <taxon>Endomyxa</taxon>
        <taxon>Phytomyxea</taxon>
        <taxon>Plasmodiophorida</taxon>
        <taxon>Plasmodiophoridae</taxon>
        <taxon>Plasmodiophora</taxon>
    </lineage>
</organism>
<dbReference type="GO" id="GO:0005886">
    <property type="term" value="C:plasma membrane"/>
    <property type="evidence" value="ECO:0007669"/>
    <property type="project" value="UniProtKB-SubCell"/>
</dbReference>
<dbReference type="OMA" id="AWAITCI"/>
<feature type="transmembrane region" description="Helical" evidence="6">
    <location>
        <begin position="149"/>
        <end position="170"/>
    </location>
</feature>
<evidence type="ECO:0000313" key="9">
    <source>
        <dbReference type="EMBL" id="SPQ98720.1"/>
    </source>
</evidence>
<dbReference type="InterPro" id="IPR007603">
    <property type="entry name" value="Choline_transptr-like"/>
</dbReference>
<feature type="transmembrane region" description="Helical" evidence="6">
    <location>
        <begin position="102"/>
        <end position="123"/>
    </location>
</feature>
<reference evidence="8 10" key="1">
    <citation type="submission" date="2015-02" db="EMBL/GenBank/DDBJ databases">
        <authorList>
            <person name="Chooi Y.-H."/>
        </authorList>
    </citation>
    <scope>NUCLEOTIDE SEQUENCE [LARGE SCALE GENOMIC DNA]</scope>
    <source>
        <strain evidence="8">E3</strain>
    </source>
</reference>
<evidence type="ECO:0000256" key="4">
    <source>
        <dbReference type="ARBA" id="ARBA00022989"/>
    </source>
</evidence>
<dbReference type="Pfam" id="PF04515">
    <property type="entry name" value="Choline_transpo"/>
    <property type="match status" value="1"/>
</dbReference>
<feature type="transmembrane region" description="Helical" evidence="6">
    <location>
        <begin position="204"/>
        <end position="223"/>
    </location>
</feature>
<keyword evidence="5 6" id="KW-0472">Membrane</keyword>
<keyword evidence="3 6" id="KW-0812">Transmembrane</keyword>
<feature type="transmembrane region" description="Helical" evidence="6">
    <location>
        <begin position="438"/>
        <end position="462"/>
    </location>
</feature>
<dbReference type="PANTHER" id="PTHR12385:SF4">
    <property type="entry name" value="PROTEIN PNS1"/>
    <property type="match status" value="1"/>
</dbReference>
<comment type="function">
    <text evidence="6">Choline transporter.</text>
</comment>
<dbReference type="OrthoDB" id="44736at2759"/>
<geneLocation type="mitochondrion" evidence="9"/>
<feature type="transmembrane region" description="Helical" evidence="6">
    <location>
        <begin position="287"/>
        <end position="303"/>
    </location>
</feature>
<evidence type="ECO:0000256" key="3">
    <source>
        <dbReference type="ARBA" id="ARBA00022692"/>
    </source>
</evidence>
<keyword evidence="10" id="KW-1185">Reference proteome</keyword>
<feature type="transmembrane region" description="Helical" evidence="6">
    <location>
        <begin position="308"/>
        <end position="324"/>
    </location>
</feature>
<feature type="region of interest" description="Disordered" evidence="7">
    <location>
        <begin position="1"/>
        <end position="65"/>
    </location>
</feature>